<dbReference type="InterPro" id="IPR015424">
    <property type="entry name" value="PyrdxlP-dep_Trfase"/>
</dbReference>
<proteinExistence type="inferred from homology"/>
<dbReference type="InterPro" id="IPR024169">
    <property type="entry name" value="SP_NH2Trfase/AEP_transaminase"/>
</dbReference>
<evidence type="ECO:0000256" key="5">
    <source>
        <dbReference type="PIRSR" id="PIRSR000524-50"/>
    </source>
</evidence>
<dbReference type="SUPFAM" id="SSF53383">
    <property type="entry name" value="PLP-dependent transferases"/>
    <property type="match status" value="1"/>
</dbReference>
<dbReference type="Proteomes" id="UP000283655">
    <property type="component" value="Unassembled WGS sequence"/>
</dbReference>
<dbReference type="InterPro" id="IPR000192">
    <property type="entry name" value="Aminotrans_V_dom"/>
</dbReference>
<dbReference type="InterPro" id="IPR015422">
    <property type="entry name" value="PyrdxlP-dep_Trfase_small"/>
</dbReference>
<evidence type="ECO:0000313" key="7">
    <source>
        <dbReference type="EMBL" id="RJL50672.1"/>
    </source>
</evidence>
<evidence type="ECO:0000256" key="3">
    <source>
        <dbReference type="ARBA" id="ARBA00022898"/>
    </source>
</evidence>
<evidence type="ECO:0000256" key="4">
    <source>
        <dbReference type="PIRSR" id="PIRSR000524-1"/>
    </source>
</evidence>
<comment type="caution">
    <text evidence="7">The sequence shown here is derived from an EMBL/GenBank/DDBJ whole genome shotgun (WGS) entry which is preliminary data.</text>
</comment>
<protein>
    <submittedName>
        <fullName evidence="7">Alanine--glyoxylate aminotransferase family protein</fullName>
    </submittedName>
</protein>
<dbReference type="Pfam" id="PF00266">
    <property type="entry name" value="Aminotran_5"/>
    <property type="match status" value="1"/>
</dbReference>
<dbReference type="GO" id="GO:0004760">
    <property type="term" value="F:L-serine-pyruvate transaminase activity"/>
    <property type="evidence" value="ECO:0007669"/>
    <property type="project" value="TreeGrafter"/>
</dbReference>
<dbReference type="GO" id="GO:0019265">
    <property type="term" value="P:glycine biosynthetic process, by transamination of glyoxylate"/>
    <property type="evidence" value="ECO:0007669"/>
    <property type="project" value="TreeGrafter"/>
</dbReference>
<feature type="modified residue" description="N6-(pyridoxal phosphate)lysine" evidence="5">
    <location>
        <position position="206"/>
    </location>
</feature>
<dbReference type="Gene3D" id="3.40.640.10">
    <property type="entry name" value="Type I PLP-dependent aspartate aminotransferase-like (Major domain)"/>
    <property type="match status" value="1"/>
</dbReference>
<dbReference type="InterPro" id="IPR015421">
    <property type="entry name" value="PyrdxlP-dep_Trfase_major"/>
</dbReference>
<sequence length="378" mass="41005">MPKDWWRRLRARSKRCVAMLNNRNTGPTALPPAVIAAMAQQPMSHRSTAFRELFSDVTARLARLVNAVSPALLLTCSGSGGLEAGIASLVAEKSRVLVLTAGHYGDLLAKITRCYTAEVTVLTFALGGTFDRESIAQQLQSADYDVVLLTHSESATAVYHPIQQVISTVRAFSDALILLDVVSSLGATAIDMPLWGADVMVGATQKGLMTPPGLAVLFLSERARYHIERHPAPQHYLTLRPWLEAARQHAVPFTPAVNVFQGLQAALRLIEDEGELRYQRHRQAAERCRSFFSADDETACFASVAVASHSMTAFQLPAGVSAIAVKELLETAHNTTVSTGLGALSDRLIRIGHMGWFTLADVDAALAVLAQVIDEVRR</sequence>
<accession>A0A419AV70</accession>
<feature type="domain" description="Aminotransferase class V" evidence="6">
    <location>
        <begin position="23"/>
        <end position="341"/>
    </location>
</feature>
<dbReference type="EMBL" id="QZDH01000030">
    <property type="protein sequence ID" value="RJL50672.1"/>
    <property type="molecule type" value="Genomic_DNA"/>
</dbReference>
<gene>
    <name evidence="7" type="ORF">D5071_12715</name>
</gene>
<evidence type="ECO:0000259" key="6">
    <source>
        <dbReference type="Pfam" id="PF00266"/>
    </source>
</evidence>
<dbReference type="GO" id="GO:0008453">
    <property type="term" value="F:alanine-glyoxylate transaminase activity"/>
    <property type="evidence" value="ECO:0007669"/>
    <property type="project" value="TreeGrafter"/>
</dbReference>
<keyword evidence="7" id="KW-0032">Aminotransferase</keyword>
<name>A0A419AV70_PECCA</name>
<comment type="cofactor">
    <cofactor evidence="1 5">
        <name>pyridoxal 5'-phosphate</name>
        <dbReference type="ChEBI" id="CHEBI:597326"/>
    </cofactor>
</comment>
<organism evidence="7 8">
    <name type="scientific">Pectobacterium carotovorum</name>
    <name type="common">Erwinia carotovora</name>
    <dbReference type="NCBI Taxonomy" id="554"/>
    <lineage>
        <taxon>Bacteria</taxon>
        <taxon>Pseudomonadati</taxon>
        <taxon>Pseudomonadota</taxon>
        <taxon>Gammaproteobacteria</taxon>
        <taxon>Enterobacterales</taxon>
        <taxon>Pectobacteriaceae</taxon>
        <taxon>Pectobacterium</taxon>
    </lineage>
</organism>
<reference evidence="7 8" key="1">
    <citation type="submission" date="2018-09" db="EMBL/GenBank/DDBJ databases">
        <title>Phylogenetic diversity of Pectobacterium and Dickeya strains causing blackleg disease of potato in Morocco.</title>
        <authorList>
            <person name="Oulghazi S."/>
            <person name="Moumni M."/>
            <person name="Faure D."/>
        </authorList>
    </citation>
    <scope>NUCLEOTIDE SEQUENCE [LARGE SCALE GENOMIC DNA]</scope>
    <source>
        <strain evidence="7 8">S1.15.11.2D</strain>
    </source>
</reference>
<evidence type="ECO:0000256" key="1">
    <source>
        <dbReference type="ARBA" id="ARBA00001933"/>
    </source>
</evidence>
<keyword evidence="3 5" id="KW-0663">Pyridoxal phosphate</keyword>
<dbReference type="PANTHER" id="PTHR21152:SF40">
    <property type="entry name" value="ALANINE--GLYOXYLATE AMINOTRANSFERASE"/>
    <property type="match status" value="1"/>
</dbReference>
<evidence type="ECO:0000256" key="2">
    <source>
        <dbReference type="ARBA" id="ARBA00009236"/>
    </source>
</evidence>
<feature type="binding site" evidence="4">
    <location>
        <position position="350"/>
    </location>
    <ligand>
        <name>substrate</name>
    </ligand>
</feature>
<dbReference type="PIRSF" id="PIRSF000524">
    <property type="entry name" value="SPT"/>
    <property type="match status" value="1"/>
</dbReference>
<dbReference type="PANTHER" id="PTHR21152">
    <property type="entry name" value="AMINOTRANSFERASE CLASS V"/>
    <property type="match status" value="1"/>
</dbReference>
<evidence type="ECO:0000313" key="8">
    <source>
        <dbReference type="Proteomes" id="UP000283655"/>
    </source>
</evidence>
<dbReference type="Gene3D" id="3.90.1150.10">
    <property type="entry name" value="Aspartate Aminotransferase, domain 1"/>
    <property type="match status" value="1"/>
</dbReference>
<comment type="similarity">
    <text evidence="2">Belongs to the class-V pyridoxal-phosphate-dependent aminotransferase family.</text>
</comment>
<keyword evidence="7" id="KW-0808">Transferase</keyword>
<dbReference type="AlphaFoldDB" id="A0A419AV70"/>